<dbReference type="SUPFAM" id="SSF55785">
    <property type="entry name" value="PYP-like sensor domain (PAS domain)"/>
    <property type="match status" value="1"/>
</dbReference>
<feature type="domain" description="HAMP" evidence="14">
    <location>
        <begin position="205"/>
        <end position="257"/>
    </location>
</feature>
<dbReference type="NCBIfam" id="TIGR00229">
    <property type="entry name" value="sensory_box"/>
    <property type="match status" value="1"/>
</dbReference>
<dbReference type="Gene3D" id="3.30.450.20">
    <property type="entry name" value="PAS domain"/>
    <property type="match status" value="1"/>
</dbReference>
<dbReference type="GO" id="GO:0016036">
    <property type="term" value="P:cellular response to phosphate starvation"/>
    <property type="evidence" value="ECO:0007669"/>
    <property type="project" value="TreeGrafter"/>
</dbReference>
<accession>A0A381T3I3</accession>
<dbReference type="CDD" id="cd16922">
    <property type="entry name" value="HATPase_EvgS-ArcB-TorS-like"/>
    <property type="match status" value="1"/>
</dbReference>
<dbReference type="SUPFAM" id="SSF158472">
    <property type="entry name" value="HAMP domain-like"/>
    <property type="match status" value="1"/>
</dbReference>
<dbReference type="CDD" id="cd00082">
    <property type="entry name" value="HisKA"/>
    <property type="match status" value="1"/>
</dbReference>
<dbReference type="Pfam" id="PF00672">
    <property type="entry name" value="HAMP"/>
    <property type="match status" value="1"/>
</dbReference>
<feature type="transmembrane region" description="Helical" evidence="12">
    <location>
        <begin position="185"/>
        <end position="204"/>
    </location>
</feature>
<evidence type="ECO:0000259" key="13">
    <source>
        <dbReference type="PROSITE" id="PS50109"/>
    </source>
</evidence>
<evidence type="ECO:0000313" key="15">
    <source>
        <dbReference type="EMBL" id="SVA09167.1"/>
    </source>
</evidence>
<dbReference type="SUPFAM" id="SSF47384">
    <property type="entry name" value="Homodimeric domain of signal transducing histidine kinase"/>
    <property type="match status" value="1"/>
</dbReference>
<organism evidence="15">
    <name type="scientific">marine metagenome</name>
    <dbReference type="NCBI Taxonomy" id="408172"/>
    <lineage>
        <taxon>unclassified sequences</taxon>
        <taxon>metagenomes</taxon>
        <taxon>ecological metagenomes</taxon>
    </lineage>
</organism>
<dbReference type="InterPro" id="IPR000014">
    <property type="entry name" value="PAS"/>
</dbReference>
<dbReference type="FunFam" id="3.30.565.10:FF:000006">
    <property type="entry name" value="Sensor histidine kinase WalK"/>
    <property type="match status" value="1"/>
</dbReference>
<evidence type="ECO:0000256" key="10">
    <source>
        <dbReference type="ARBA" id="ARBA00023012"/>
    </source>
</evidence>
<dbReference type="InterPro" id="IPR003660">
    <property type="entry name" value="HAMP_dom"/>
</dbReference>
<dbReference type="Pfam" id="PF00512">
    <property type="entry name" value="HisKA"/>
    <property type="match status" value="1"/>
</dbReference>
<evidence type="ECO:0000256" key="9">
    <source>
        <dbReference type="ARBA" id="ARBA00022840"/>
    </source>
</evidence>
<evidence type="ECO:0000256" key="12">
    <source>
        <dbReference type="SAM" id="Phobius"/>
    </source>
</evidence>
<keyword evidence="12" id="KW-0812">Transmembrane</keyword>
<evidence type="ECO:0000256" key="5">
    <source>
        <dbReference type="ARBA" id="ARBA00022553"/>
    </source>
</evidence>
<dbReference type="AlphaFoldDB" id="A0A381T3I3"/>
<feature type="transmembrane region" description="Helical" evidence="12">
    <location>
        <begin position="6"/>
        <end position="29"/>
    </location>
</feature>
<reference evidence="15" key="1">
    <citation type="submission" date="2018-05" db="EMBL/GenBank/DDBJ databases">
        <authorList>
            <person name="Lanie J.A."/>
            <person name="Ng W.-L."/>
            <person name="Kazmierczak K.M."/>
            <person name="Andrzejewski T.M."/>
            <person name="Davidsen T.M."/>
            <person name="Wayne K.J."/>
            <person name="Tettelin H."/>
            <person name="Glass J.I."/>
            <person name="Rusch D."/>
            <person name="Podicherti R."/>
            <person name="Tsui H.-C.T."/>
            <person name="Winkler M.E."/>
        </authorList>
    </citation>
    <scope>NUCLEOTIDE SEQUENCE</scope>
</reference>
<dbReference type="Gene3D" id="6.10.340.10">
    <property type="match status" value="1"/>
</dbReference>
<dbReference type="Gene3D" id="3.30.565.10">
    <property type="entry name" value="Histidine kinase-like ATPase, C-terminal domain"/>
    <property type="match status" value="1"/>
</dbReference>
<dbReference type="GO" id="GO:0000155">
    <property type="term" value="F:phosphorelay sensor kinase activity"/>
    <property type="evidence" value="ECO:0007669"/>
    <property type="project" value="InterPro"/>
</dbReference>
<evidence type="ECO:0000256" key="4">
    <source>
        <dbReference type="ARBA" id="ARBA00022475"/>
    </source>
</evidence>
<protein>
    <recommendedName>
        <fullName evidence="3">histidine kinase</fullName>
        <ecNumber evidence="3">2.7.13.3</ecNumber>
    </recommendedName>
</protein>
<dbReference type="SMART" id="SM00388">
    <property type="entry name" value="HisKA"/>
    <property type="match status" value="1"/>
</dbReference>
<keyword evidence="12" id="KW-1133">Transmembrane helix</keyword>
<evidence type="ECO:0000256" key="8">
    <source>
        <dbReference type="ARBA" id="ARBA00022777"/>
    </source>
</evidence>
<keyword evidence="5" id="KW-0597">Phosphoprotein</keyword>
<comment type="subcellular location">
    <subcellularLocation>
        <location evidence="2">Cell membrane</location>
    </subcellularLocation>
</comment>
<dbReference type="PANTHER" id="PTHR45453:SF1">
    <property type="entry name" value="PHOSPHATE REGULON SENSOR PROTEIN PHOR"/>
    <property type="match status" value="1"/>
</dbReference>
<gene>
    <name evidence="15" type="ORF">METZ01_LOCUS62021</name>
</gene>
<dbReference type="EMBL" id="UINC01003777">
    <property type="protein sequence ID" value="SVA09167.1"/>
    <property type="molecule type" value="Genomic_DNA"/>
</dbReference>
<proteinExistence type="predicted"/>
<evidence type="ECO:0000256" key="2">
    <source>
        <dbReference type="ARBA" id="ARBA00004236"/>
    </source>
</evidence>
<keyword evidence="7" id="KW-0547">Nucleotide-binding</keyword>
<dbReference type="InterPro" id="IPR003661">
    <property type="entry name" value="HisK_dim/P_dom"/>
</dbReference>
<dbReference type="SUPFAM" id="SSF55874">
    <property type="entry name" value="ATPase domain of HSP90 chaperone/DNA topoisomerase II/histidine kinase"/>
    <property type="match status" value="1"/>
</dbReference>
<dbReference type="InterPro" id="IPR005467">
    <property type="entry name" value="His_kinase_dom"/>
</dbReference>
<comment type="catalytic activity">
    <reaction evidence="1">
        <text>ATP + protein L-histidine = ADP + protein N-phospho-L-histidine.</text>
        <dbReference type="EC" id="2.7.13.3"/>
    </reaction>
</comment>
<dbReference type="Gene3D" id="1.10.287.130">
    <property type="match status" value="1"/>
</dbReference>
<dbReference type="CDD" id="cd06225">
    <property type="entry name" value="HAMP"/>
    <property type="match status" value="1"/>
</dbReference>
<dbReference type="SMART" id="SM00387">
    <property type="entry name" value="HATPase_c"/>
    <property type="match status" value="1"/>
</dbReference>
<keyword evidence="9" id="KW-0067">ATP-binding</keyword>
<keyword evidence="8" id="KW-0418">Kinase</keyword>
<dbReference type="FunFam" id="1.10.287.130:FF:000008">
    <property type="entry name" value="Two-component sensor histidine kinase"/>
    <property type="match status" value="1"/>
</dbReference>
<keyword evidence="6" id="KW-0808">Transferase</keyword>
<dbReference type="CDD" id="cd00130">
    <property type="entry name" value="PAS"/>
    <property type="match status" value="1"/>
</dbReference>
<dbReference type="EC" id="2.7.13.3" evidence="3"/>
<dbReference type="SMART" id="SM00304">
    <property type="entry name" value="HAMP"/>
    <property type="match status" value="1"/>
</dbReference>
<dbReference type="InterPro" id="IPR013767">
    <property type="entry name" value="PAS_fold"/>
</dbReference>
<dbReference type="InterPro" id="IPR004358">
    <property type="entry name" value="Sig_transdc_His_kin-like_C"/>
</dbReference>
<name>A0A381T3I3_9ZZZZ</name>
<evidence type="ECO:0000256" key="7">
    <source>
        <dbReference type="ARBA" id="ARBA00022741"/>
    </source>
</evidence>
<dbReference type="InterPro" id="IPR003594">
    <property type="entry name" value="HATPase_dom"/>
</dbReference>
<dbReference type="InterPro" id="IPR036097">
    <property type="entry name" value="HisK_dim/P_sf"/>
</dbReference>
<dbReference type="GO" id="GO:0006355">
    <property type="term" value="P:regulation of DNA-templated transcription"/>
    <property type="evidence" value="ECO:0007669"/>
    <property type="project" value="InterPro"/>
</dbReference>
<dbReference type="GO" id="GO:0004721">
    <property type="term" value="F:phosphoprotein phosphatase activity"/>
    <property type="evidence" value="ECO:0007669"/>
    <property type="project" value="TreeGrafter"/>
</dbReference>
<dbReference type="PROSITE" id="PS50885">
    <property type="entry name" value="HAMP"/>
    <property type="match status" value="1"/>
</dbReference>
<dbReference type="PROSITE" id="PS50109">
    <property type="entry name" value="HIS_KIN"/>
    <property type="match status" value="1"/>
</dbReference>
<dbReference type="Pfam" id="PF02518">
    <property type="entry name" value="HATPase_c"/>
    <property type="match status" value="1"/>
</dbReference>
<dbReference type="InterPro" id="IPR050351">
    <property type="entry name" value="BphY/WalK/GraS-like"/>
</dbReference>
<evidence type="ECO:0000259" key="14">
    <source>
        <dbReference type="PROSITE" id="PS50885"/>
    </source>
</evidence>
<dbReference type="Pfam" id="PF00989">
    <property type="entry name" value="PAS"/>
    <property type="match status" value="1"/>
</dbReference>
<keyword evidence="11 12" id="KW-0472">Membrane</keyword>
<evidence type="ECO:0000256" key="3">
    <source>
        <dbReference type="ARBA" id="ARBA00012438"/>
    </source>
</evidence>
<evidence type="ECO:0000256" key="11">
    <source>
        <dbReference type="ARBA" id="ARBA00023136"/>
    </source>
</evidence>
<evidence type="ECO:0000256" key="6">
    <source>
        <dbReference type="ARBA" id="ARBA00022679"/>
    </source>
</evidence>
<dbReference type="GO" id="GO:0005886">
    <property type="term" value="C:plasma membrane"/>
    <property type="evidence" value="ECO:0007669"/>
    <property type="project" value="UniProtKB-SubCell"/>
</dbReference>
<keyword evidence="10" id="KW-0902">Two-component regulatory system</keyword>
<evidence type="ECO:0000256" key="1">
    <source>
        <dbReference type="ARBA" id="ARBA00000085"/>
    </source>
</evidence>
<keyword evidence="4" id="KW-1003">Cell membrane</keyword>
<feature type="domain" description="Histidine kinase" evidence="13">
    <location>
        <begin position="386"/>
        <end position="604"/>
    </location>
</feature>
<dbReference type="PANTHER" id="PTHR45453">
    <property type="entry name" value="PHOSPHATE REGULON SENSOR PROTEIN PHOR"/>
    <property type="match status" value="1"/>
</dbReference>
<dbReference type="InterPro" id="IPR036890">
    <property type="entry name" value="HATPase_C_sf"/>
</dbReference>
<sequence length="611" mass="67008">MLQSRFFWKLYFTFAGLVLLTTAGTGFLVHQQSQASLHRDLELKLLNLAHALSPFAEDIYLKGPSPEQGNDSPSGYRWTKEVQERVVKIGQGTDTRITFVAPNGEIVADSHSDPYTMENHSNRPEIVAALTSPYGVSRRFSETVHHDMLYVAIVLREDADILGTVRVSIPLVEVAIMLRQLRTTIGLAAALGVLLAMGVGLVVARQITLPVTEMTGVAEALLSGAYDQRVELLQTDEFGTLGATLNRLADELTKRISTLAEQRAQLDAMVAGLHEGVIAVNDRDHLIFSNEAANRLLGLSANTETNDKPLPELAANPGITKLMAEARSADSAKHREVTLQRDGTDFVLDARATPFTANLDRGIVVVLYDITNLRRLEKLRTDFVANVSHELKTPLTAIAGFVDTLSRGAIHDDENNLRFLNKIEQQVLRLDAMVSDLLSLAQIEAEEESFFLEPVHWMPVANVVIDRYRDSGALEDFKFVLEAENHAIHSLGQVEAMMQILDNLLNNAIKYTPKGGEITVRVFSRGDKAILEVEDAGIGIATIDQERIFERFFCADKARSRASGGTGLGLSIVKHLVQKLGGAVEVESELGKGSLFRVVLQLDKAGGKDSS</sequence>
<dbReference type="GO" id="GO:0005524">
    <property type="term" value="F:ATP binding"/>
    <property type="evidence" value="ECO:0007669"/>
    <property type="project" value="UniProtKB-KW"/>
</dbReference>
<dbReference type="InterPro" id="IPR035965">
    <property type="entry name" value="PAS-like_dom_sf"/>
</dbReference>
<dbReference type="PRINTS" id="PR00344">
    <property type="entry name" value="BCTRLSENSOR"/>
</dbReference>